<reference evidence="2" key="1">
    <citation type="submission" date="2021-09" db="EMBL/GenBank/DDBJ databases">
        <authorList>
            <consortium name="AG Swart"/>
            <person name="Singh M."/>
            <person name="Singh A."/>
            <person name="Seah K."/>
            <person name="Emmerich C."/>
        </authorList>
    </citation>
    <scope>NUCLEOTIDE SEQUENCE</scope>
    <source>
        <strain evidence="2">ATCC30299</strain>
    </source>
</reference>
<name>A0AAU9IXE0_9CILI</name>
<organism evidence="2 3">
    <name type="scientific">Blepharisma stoltei</name>
    <dbReference type="NCBI Taxonomy" id="1481888"/>
    <lineage>
        <taxon>Eukaryota</taxon>
        <taxon>Sar</taxon>
        <taxon>Alveolata</taxon>
        <taxon>Ciliophora</taxon>
        <taxon>Postciliodesmatophora</taxon>
        <taxon>Heterotrichea</taxon>
        <taxon>Heterotrichida</taxon>
        <taxon>Blepharismidae</taxon>
        <taxon>Blepharisma</taxon>
    </lineage>
</organism>
<dbReference type="Proteomes" id="UP001162131">
    <property type="component" value="Unassembled WGS sequence"/>
</dbReference>
<comment type="caution">
    <text evidence="2">The sequence shown here is derived from an EMBL/GenBank/DDBJ whole genome shotgun (WGS) entry which is preliminary data.</text>
</comment>
<protein>
    <submittedName>
        <fullName evidence="2">Uncharacterized protein</fullName>
    </submittedName>
</protein>
<gene>
    <name evidence="2" type="ORF">BSTOLATCC_MIC14659</name>
</gene>
<keyword evidence="3" id="KW-1185">Reference proteome</keyword>
<proteinExistence type="predicted"/>
<sequence length="385" mass="44016">MASNSNSLISIDFSSQSIISQSFEAGGVGFDSLSKNKYGLRTEKCLESLKCEEQVFLDEALEWPESSSDEEQAKIFDSRKSLLSGKAKQEFINFRKKVKDQIVKIKPKLPSFFPPKEPVSEANVLGSIFTRKNQYFEQLGDHLIQGIDAILPHGLITVEQDIGFLLRKSKLKMVKDAKSKTSEGKEKLAYIEQLKRAGISSVEATPRSPFPGEKITFMQQAIAAQKGETLKPPETPRLPQEVKIPAKNNSGSEKESEEATYIEELSNAAVTKEEKIGILSRAAIFKEEFEIKDKKKAFKMWKKKTERFLERKLELDKKEKERKAKLVEELSLVQKDKMINVKKAKPSGRELYYEMDEKKIELEHVLPRRLSKYIKNCNNVYRIKK</sequence>
<accession>A0AAU9IXE0</accession>
<dbReference type="EMBL" id="CAJZBQ010000014">
    <property type="protein sequence ID" value="CAG9315915.1"/>
    <property type="molecule type" value="Genomic_DNA"/>
</dbReference>
<evidence type="ECO:0000313" key="2">
    <source>
        <dbReference type="EMBL" id="CAG9315915.1"/>
    </source>
</evidence>
<feature type="region of interest" description="Disordered" evidence="1">
    <location>
        <begin position="230"/>
        <end position="258"/>
    </location>
</feature>
<evidence type="ECO:0000313" key="3">
    <source>
        <dbReference type="Proteomes" id="UP001162131"/>
    </source>
</evidence>
<dbReference type="AlphaFoldDB" id="A0AAU9IXE0"/>
<evidence type="ECO:0000256" key="1">
    <source>
        <dbReference type="SAM" id="MobiDB-lite"/>
    </source>
</evidence>